<dbReference type="SUPFAM" id="SSF46785">
    <property type="entry name" value="Winged helix' DNA-binding domain"/>
    <property type="match status" value="1"/>
</dbReference>
<evidence type="ECO:0000313" key="2">
    <source>
        <dbReference type="EMBL" id="VEH68732.1"/>
    </source>
</evidence>
<gene>
    <name evidence="2" type="primary">asnC_5</name>
    <name evidence="2" type="ORF">NCTC8284_03972</name>
</gene>
<feature type="domain" description="HTH asnC-type" evidence="1">
    <location>
        <begin position="4"/>
        <end position="32"/>
    </location>
</feature>
<reference evidence="2 3" key="1">
    <citation type="submission" date="2018-12" db="EMBL/GenBank/DDBJ databases">
        <authorList>
            <consortium name="Pathogen Informatics"/>
        </authorList>
    </citation>
    <scope>NUCLEOTIDE SEQUENCE [LARGE SCALE GENOMIC DNA]</scope>
    <source>
        <strain evidence="2 3">NCTC8284</strain>
    </source>
</reference>
<dbReference type="InterPro" id="IPR000485">
    <property type="entry name" value="AsnC-type_HTH_dom"/>
</dbReference>
<dbReference type="Pfam" id="PF13404">
    <property type="entry name" value="HTH_AsnC-type"/>
    <property type="match status" value="1"/>
</dbReference>
<sequence>MHNIDNLDQQILRVLTKDARTPYAEMAKILASAPEQFTFVWKKCVNPALLKVQK</sequence>
<evidence type="ECO:0000259" key="1">
    <source>
        <dbReference type="Pfam" id="PF13404"/>
    </source>
</evidence>
<dbReference type="AlphaFoldDB" id="A0A3S4VGW8"/>
<dbReference type="Proteomes" id="UP000278733">
    <property type="component" value="Chromosome"/>
</dbReference>
<dbReference type="GO" id="GO:0043565">
    <property type="term" value="F:sequence-specific DNA binding"/>
    <property type="evidence" value="ECO:0007669"/>
    <property type="project" value="InterPro"/>
</dbReference>
<protein>
    <submittedName>
        <fullName evidence="2">Regulatory protein AsnC</fullName>
    </submittedName>
</protein>
<dbReference type="InterPro" id="IPR036390">
    <property type="entry name" value="WH_DNA-bd_sf"/>
</dbReference>
<dbReference type="InterPro" id="IPR036388">
    <property type="entry name" value="WH-like_DNA-bd_sf"/>
</dbReference>
<accession>A0A3S4VGW8</accession>
<dbReference type="Gene3D" id="1.10.10.10">
    <property type="entry name" value="Winged helix-like DNA-binding domain superfamily/Winged helix DNA-binding domain"/>
    <property type="match status" value="1"/>
</dbReference>
<organism evidence="2 3">
    <name type="scientific">Rodentibacter pneumotropicus</name>
    <dbReference type="NCBI Taxonomy" id="758"/>
    <lineage>
        <taxon>Bacteria</taxon>
        <taxon>Pseudomonadati</taxon>
        <taxon>Pseudomonadota</taxon>
        <taxon>Gammaproteobacteria</taxon>
        <taxon>Pasteurellales</taxon>
        <taxon>Pasteurellaceae</taxon>
        <taxon>Rodentibacter</taxon>
    </lineage>
</organism>
<dbReference type="KEGG" id="rpne:NCTC8284_03972"/>
<name>A0A3S4VGW8_9PAST</name>
<proteinExistence type="predicted"/>
<dbReference type="EMBL" id="LR134405">
    <property type="protein sequence ID" value="VEH68732.1"/>
    <property type="molecule type" value="Genomic_DNA"/>
</dbReference>
<evidence type="ECO:0000313" key="3">
    <source>
        <dbReference type="Proteomes" id="UP000278733"/>
    </source>
</evidence>